<accession>A0A8U7NN40</accession>
<dbReference type="RefSeq" id="XP_031989868.1">
    <property type="nucleotide sequence ID" value="XM_032133977.1"/>
</dbReference>
<feature type="compositionally biased region" description="Low complexity" evidence="7">
    <location>
        <begin position="242"/>
        <end position="354"/>
    </location>
</feature>
<name>A0A8C3ETR3_CORMO</name>
<evidence type="ECO:0000256" key="2">
    <source>
        <dbReference type="ARBA" id="ARBA00022729"/>
    </source>
</evidence>
<feature type="chain" id="PRO_5043893594" evidence="9">
    <location>
        <begin position="25"/>
        <end position="554"/>
    </location>
</feature>
<feature type="compositionally biased region" description="Polar residues" evidence="7">
    <location>
        <begin position="497"/>
        <end position="508"/>
    </location>
</feature>
<dbReference type="GO" id="GO:0002355">
    <property type="term" value="P:detection of tumor cell"/>
    <property type="evidence" value="ECO:0007669"/>
    <property type="project" value="TreeGrafter"/>
</dbReference>
<dbReference type="GeneID" id="116455743"/>
<dbReference type="Pfam" id="PF22705">
    <property type="entry name" value="C2-set_3"/>
    <property type="match status" value="1"/>
</dbReference>
<evidence type="ECO:0000313" key="11">
    <source>
        <dbReference type="Proteomes" id="UP000694553"/>
    </source>
</evidence>
<evidence type="ECO:0000256" key="5">
    <source>
        <dbReference type="ARBA" id="ARBA00023157"/>
    </source>
</evidence>
<accession>A0A8C3ETR3</accession>
<feature type="signal peptide" evidence="9">
    <location>
        <begin position="1"/>
        <end position="24"/>
    </location>
</feature>
<dbReference type="GO" id="GO:0008037">
    <property type="term" value="P:cell recognition"/>
    <property type="evidence" value="ECO:0007669"/>
    <property type="project" value="TreeGrafter"/>
</dbReference>
<keyword evidence="8" id="KW-1133">Transmembrane helix</keyword>
<feature type="compositionally biased region" description="Low complexity" evidence="7">
    <location>
        <begin position="367"/>
        <end position="378"/>
    </location>
</feature>
<dbReference type="Gene3D" id="2.60.40.10">
    <property type="entry name" value="Immunoglobulins"/>
    <property type="match status" value="2"/>
</dbReference>
<feature type="compositionally biased region" description="Polar residues" evidence="7">
    <location>
        <begin position="216"/>
        <end position="226"/>
    </location>
</feature>
<feature type="compositionally biased region" description="Basic and acidic residues" evidence="7">
    <location>
        <begin position="481"/>
        <end position="495"/>
    </location>
</feature>
<dbReference type="PANTHER" id="PTHR47118:SF1">
    <property type="entry name" value="CYTOTOXIC AND REGULATORY T-CELL MOLECULE"/>
    <property type="match status" value="1"/>
</dbReference>
<keyword evidence="3" id="KW-0677">Repeat</keyword>
<evidence type="ECO:0000256" key="3">
    <source>
        <dbReference type="ARBA" id="ARBA00022737"/>
    </source>
</evidence>
<dbReference type="GO" id="GO:0005886">
    <property type="term" value="C:plasma membrane"/>
    <property type="evidence" value="ECO:0007669"/>
    <property type="project" value="TreeGrafter"/>
</dbReference>
<dbReference type="InterPro" id="IPR053096">
    <property type="entry name" value="CRTAM"/>
</dbReference>
<keyword evidence="5" id="KW-1015">Disulfide bond</keyword>
<feature type="compositionally biased region" description="Basic and acidic residues" evidence="7">
    <location>
        <begin position="515"/>
        <end position="535"/>
    </location>
</feature>
<dbReference type="PROSITE" id="PS50835">
    <property type="entry name" value="IG_LIKE"/>
    <property type="match status" value="2"/>
</dbReference>
<dbReference type="InterPro" id="IPR053896">
    <property type="entry name" value="BTN3A2-like_Ig-C"/>
</dbReference>
<evidence type="ECO:0000256" key="8">
    <source>
        <dbReference type="SAM" id="Phobius"/>
    </source>
</evidence>
<evidence type="ECO:0000256" key="7">
    <source>
        <dbReference type="SAM" id="MobiDB-lite"/>
    </source>
</evidence>
<dbReference type="InterPro" id="IPR036179">
    <property type="entry name" value="Ig-like_dom_sf"/>
</dbReference>
<dbReference type="OrthoDB" id="10006996at2759"/>
<dbReference type="InterPro" id="IPR013106">
    <property type="entry name" value="Ig_V-set"/>
</dbReference>
<evidence type="ECO:0000256" key="9">
    <source>
        <dbReference type="SAM" id="SignalP"/>
    </source>
</evidence>
<comment type="subcellular location">
    <subcellularLocation>
        <location evidence="1">Membrane</location>
    </subcellularLocation>
</comment>
<dbReference type="SMART" id="SM00409">
    <property type="entry name" value="IG"/>
    <property type="match status" value="1"/>
</dbReference>
<gene>
    <name evidence="10" type="primary">CRTAM</name>
</gene>
<reference evidence="10" key="2">
    <citation type="submission" date="2025-08" db="UniProtKB">
        <authorList>
            <consortium name="Ensembl"/>
        </authorList>
    </citation>
    <scope>IDENTIFICATION</scope>
</reference>
<dbReference type="FunFam" id="2.60.40.10:FF:000013">
    <property type="entry name" value="cell adhesion molecule 1 isoform X1"/>
    <property type="match status" value="1"/>
</dbReference>
<feature type="compositionally biased region" description="Polar residues" evidence="7">
    <location>
        <begin position="356"/>
        <end position="366"/>
    </location>
</feature>
<feature type="compositionally biased region" description="Basic and acidic residues" evidence="7">
    <location>
        <begin position="544"/>
        <end position="554"/>
    </location>
</feature>
<reference evidence="11" key="1">
    <citation type="submission" date="2019-10" db="EMBL/GenBank/DDBJ databases">
        <title>Corvus moneduloides (New Caledonian crow) genome, bCorMon1, primary haplotype.</title>
        <authorList>
            <person name="Rutz C."/>
            <person name="Fungtammasan C."/>
            <person name="Mountcastle J."/>
            <person name="Formenti G."/>
            <person name="Chow W."/>
            <person name="Howe K."/>
            <person name="Steele M.P."/>
            <person name="Fernandes J."/>
            <person name="Gilbert M.T.P."/>
            <person name="Fedrigo O."/>
            <person name="Jarvis E.D."/>
            <person name="Gemmell N."/>
        </authorList>
    </citation>
    <scope>NUCLEOTIDE SEQUENCE [LARGE SCALE GENOMIC DNA]</scope>
</reference>
<feature type="region of interest" description="Disordered" evidence="7">
    <location>
        <begin position="469"/>
        <end position="554"/>
    </location>
</feature>
<dbReference type="PANTHER" id="PTHR47118">
    <property type="entry name" value="CYTOTOXIC AND REGULATORY T-CELL MOLECULE"/>
    <property type="match status" value="1"/>
</dbReference>
<reference evidence="10" key="3">
    <citation type="submission" date="2025-09" db="UniProtKB">
        <authorList>
            <consortium name="Ensembl"/>
        </authorList>
    </citation>
    <scope>IDENTIFICATION</scope>
</reference>
<protein>
    <submittedName>
        <fullName evidence="10">Cytotoxic and regulatory T cell molecule</fullName>
    </submittedName>
</protein>
<evidence type="ECO:0000256" key="4">
    <source>
        <dbReference type="ARBA" id="ARBA00023136"/>
    </source>
</evidence>
<dbReference type="SUPFAM" id="SSF48726">
    <property type="entry name" value="Immunoglobulin"/>
    <property type="match status" value="2"/>
</dbReference>
<evidence type="ECO:0000256" key="1">
    <source>
        <dbReference type="ARBA" id="ARBA00004370"/>
    </source>
</evidence>
<dbReference type="GO" id="GO:0005102">
    <property type="term" value="F:signaling receptor binding"/>
    <property type="evidence" value="ECO:0007669"/>
    <property type="project" value="TreeGrafter"/>
</dbReference>
<feature type="transmembrane region" description="Helical" evidence="8">
    <location>
        <begin position="436"/>
        <end position="458"/>
    </location>
</feature>
<feature type="region of interest" description="Disordered" evidence="7">
    <location>
        <begin position="216"/>
        <end position="409"/>
    </location>
</feature>
<dbReference type="Ensembl" id="ENSCMUT00000026299.2">
    <property type="protein sequence ID" value="ENSCMUP00000024466.2"/>
    <property type="gene ID" value="ENSCMUG00000014937.2"/>
</dbReference>
<keyword evidence="8" id="KW-0812">Transmembrane</keyword>
<dbReference type="Proteomes" id="UP000694553">
    <property type="component" value="Unassembled WGS sequence"/>
</dbReference>
<evidence type="ECO:0000256" key="6">
    <source>
        <dbReference type="ARBA" id="ARBA00023319"/>
    </source>
</evidence>
<dbReference type="InterPro" id="IPR003599">
    <property type="entry name" value="Ig_sub"/>
</dbReference>
<keyword evidence="11" id="KW-1185">Reference proteome</keyword>
<keyword evidence="6" id="KW-0393">Immunoglobulin domain</keyword>
<dbReference type="Pfam" id="PF07686">
    <property type="entry name" value="V-set"/>
    <property type="match status" value="1"/>
</dbReference>
<dbReference type="OMA" id="TPDLIWN"/>
<keyword evidence="2 9" id="KW-0732">Signal</keyword>
<keyword evidence="4 8" id="KW-0472">Membrane</keyword>
<dbReference type="GO" id="GO:0002860">
    <property type="term" value="P:positive regulation of natural killer cell mediated cytotoxicity directed against tumor cell target"/>
    <property type="evidence" value="ECO:0007669"/>
    <property type="project" value="TreeGrafter"/>
</dbReference>
<dbReference type="InterPro" id="IPR007110">
    <property type="entry name" value="Ig-like_dom"/>
</dbReference>
<organism evidence="10 11">
    <name type="scientific">Corvus moneduloides</name>
    <name type="common">New Caledonian crow</name>
    <dbReference type="NCBI Taxonomy" id="1196302"/>
    <lineage>
        <taxon>Eukaryota</taxon>
        <taxon>Metazoa</taxon>
        <taxon>Chordata</taxon>
        <taxon>Craniata</taxon>
        <taxon>Vertebrata</taxon>
        <taxon>Euteleostomi</taxon>
        <taxon>Archelosauria</taxon>
        <taxon>Archosauria</taxon>
        <taxon>Dinosauria</taxon>
        <taxon>Saurischia</taxon>
        <taxon>Theropoda</taxon>
        <taxon>Coelurosauria</taxon>
        <taxon>Aves</taxon>
        <taxon>Neognathae</taxon>
        <taxon>Neoaves</taxon>
        <taxon>Telluraves</taxon>
        <taxon>Australaves</taxon>
        <taxon>Passeriformes</taxon>
        <taxon>Corvoidea</taxon>
        <taxon>Corvidae</taxon>
        <taxon>Corvus</taxon>
    </lineage>
</organism>
<dbReference type="InterPro" id="IPR013783">
    <property type="entry name" value="Ig-like_fold"/>
</dbReference>
<sequence length="554" mass="58823">MSVPGVLLSVALLLRQGGFPGAASDTVSLKEGENLNLHCTFSTLSDSNSTLQWLNPHGFTIFLNAQQVLRDQRYKLLRYSRDELSIQLSNVTVQDEGVYRCFYYSRHFKRKSQNVEILAAPSHPVLEVSQDAGGGVKLSCYTWGCKPQPQISWLLDNGIELPGDTRHQLGADGKKWSTSSTLRVLSYSPKVTASCIIQHPALRGERLIASLHFQDLPSTGSKQPTRLSEDAEVPSPSENPGASSSPEDPAVPSPSASPEDPAVPSPSASPEVPAVPSPSASPEVPAVPSPSASPEVPAVPSPSASPEVPAVPSPSASPEVPAVPSPSASPEVPAVPSPSAAPEDPAVPSSAPPAQQTPTDVTSNGPEETTTAEELGGSSSSGGFSGTETAASGNATEEEPPRTEVPAPCENVTAISTLTLEQNPKSKGILKKEKNLLLPVLVAALIFVLLIIVLLFMVKLKKAHGVWKRENDVSEQTLESYKSRSNEDSPGHEKNGQAVSPKSNTQYVTEGYVETPEKNLETTEKNLETTEKNPGDKNMAISEKMFRCGRETDI</sequence>
<dbReference type="AlphaFoldDB" id="A0A8C3ETR3"/>
<evidence type="ECO:0000313" key="10">
    <source>
        <dbReference type="Ensembl" id="ENSCMUP00000024466.2"/>
    </source>
</evidence>
<dbReference type="CTD" id="56253"/>
<proteinExistence type="predicted"/>